<dbReference type="Proteomes" id="UP000789901">
    <property type="component" value="Unassembled WGS sequence"/>
</dbReference>
<comment type="caution">
    <text evidence="1">The sequence shown here is derived from an EMBL/GenBank/DDBJ whole genome shotgun (WGS) entry which is preliminary data.</text>
</comment>
<evidence type="ECO:0000313" key="1">
    <source>
        <dbReference type="EMBL" id="CAG8842283.1"/>
    </source>
</evidence>
<reference evidence="1 2" key="1">
    <citation type="submission" date="2021-06" db="EMBL/GenBank/DDBJ databases">
        <authorList>
            <person name="Kallberg Y."/>
            <person name="Tangrot J."/>
            <person name="Rosling A."/>
        </authorList>
    </citation>
    <scope>NUCLEOTIDE SEQUENCE [LARGE SCALE GENOMIC DNA]</scope>
    <source>
        <strain evidence="1 2">120-4 pot B 10/14</strain>
    </source>
</reference>
<proteinExistence type="predicted"/>
<sequence length="76" mass="9235">LILGYDFNEHKEITFLDNNHKCLYYWPSNIEIDDTINTSYKRAIHLARHLKMTSIPNDAYYFNIYKKYPTLQLEDF</sequence>
<accession>A0ABN7WW71</accession>
<protein>
    <submittedName>
        <fullName evidence="1">45789_t:CDS:1</fullName>
    </submittedName>
</protein>
<keyword evidence="2" id="KW-1185">Reference proteome</keyword>
<organism evidence="1 2">
    <name type="scientific">Gigaspora margarita</name>
    <dbReference type="NCBI Taxonomy" id="4874"/>
    <lineage>
        <taxon>Eukaryota</taxon>
        <taxon>Fungi</taxon>
        <taxon>Fungi incertae sedis</taxon>
        <taxon>Mucoromycota</taxon>
        <taxon>Glomeromycotina</taxon>
        <taxon>Glomeromycetes</taxon>
        <taxon>Diversisporales</taxon>
        <taxon>Gigasporaceae</taxon>
        <taxon>Gigaspora</taxon>
    </lineage>
</organism>
<evidence type="ECO:0000313" key="2">
    <source>
        <dbReference type="Proteomes" id="UP000789901"/>
    </source>
</evidence>
<name>A0ABN7WW71_GIGMA</name>
<feature type="non-terminal residue" evidence="1">
    <location>
        <position position="1"/>
    </location>
</feature>
<gene>
    <name evidence="1" type="ORF">GMARGA_LOCUS35902</name>
</gene>
<dbReference type="EMBL" id="CAJVQB010068504">
    <property type="protein sequence ID" value="CAG8842283.1"/>
    <property type="molecule type" value="Genomic_DNA"/>
</dbReference>